<dbReference type="EMBL" id="LCDA01000004">
    <property type="protein sequence ID" value="KKS42969.1"/>
    <property type="molecule type" value="Genomic_DNA"/>
</dbReference>
<reference evidence="1 2" key="1">
    <citation type="journal article" date="2015" name="Nature">
        <title>rRNA introns, odd ribosomes, and small enigmatic genomes across a large radiation of phyla.</title>
        <authorList>
            <person name="Brown C.T."/>
            <person name="Hug L.A."/>
            <person name="Thomas B.C."/>
            <person name="Sharon I."/>
            <person name="Castelle C.J."/>
            <person name="Singh A."/>
            <person name="Wilkins M.J."/>
            <person name="Williams K.H."/>
            <person name="Banfield J.F."/>
        </authorList>
    </citation>
    <scope>NUCLEOTIDE SEQUENCE [LARGE SCALE GENOMIC DNA]</scope>
</reference>
<proteinExistence type="predicted"/>
<evidence type="ECO:0000313" key="2">
    <source>
        <dbReference type="Proteomes" id="UP000033854"/>
    </source>
</evidence>
<sequence>MFENENVVSIMRDLYVKTPQALEALLAELRRVGYEIKDLRKDEFRADRGVPVSEMEEKGWSLWYASLPDIRHGKCKSCGSVISVAGVRFHGHKCEICGEVTYYDLVDGSTMKFVFLNNRERNFLSPKLKMRVKRWDVEQEDIYFYYEFLEGGLSVVTGNQATAYLNENKRLWQVIEEDGQKLLKVRYSLYWDRDTAAIEAYDSYGHYWNHSIVKIWDGKEYGELDHLPIPESMNIFETWHWSPLQATPYLHERILSAAGQVSDKGYYYQDGRSFFMASEWKEMAKFVRHFTVLNGDRFDDAWPKFRSSGPGGIDDLAHFCHGNPVVENRPNIGNILVAASKLIEGKPLTESEITEAVRGVESEEGVDLIRGFLGKKR</sequence>
<name>A0A0G0Z2G1_9BACT</name>
<evidence type="ECO:0000313" key="1">
    <source>
        <dbReference type="EMBL" id="KKS42969.1"/>
    </source>
</evidence>
<organism evidence="1 2">
    <name type="scientific">Candidatus Collierbacteria bacterium GW2011_GWA2_42_17</name>
    <dbReference type="NCBI Taxonomy" id="1618378"/>
    <lineage>
        <taxon>Bacteria</taxon>
        <taxon>Candidatus Collieribacteriota</taxon>
    </lineage>
</organism>
<accession>A0A0G0Z2G1</accession>
<comment type="caution">
    <text evidence="1">The sequence shown here is derived from an EMBL/GenBank/DDBJ whole genome shotgun (WGS) entry which is preliminary data.</text>
</comment>
<dbReference type="Proteomes" id="UP000033854">
    <property type="component" value="Unassembled WGS sequence"/>
</dbReference>
<protein>
    <submittedName>
        <fullName evidence="1">Uncharacterized protein</fullName>
    </submittedName>
</protein>
<dbReference type="AlphaFoldDB" id="A0A0G0Z2G1"/>
<gene>
    <name evidence="1" type="ORF">UV06_C0004G0104</name>
</gene>